<comment type="catalytic activity">
    <reaction evidence="1 9">
        <text>a 1,2-diacyl-sn-glycero-3-phospho-(1D-myo-inositol-4,5-bisphosphate) + H2O = 1D-myo-inositol 1,4,5-trisphosphate + a 1,2-diacyl-sn-glycerol + H(+)</text>
        <dbReference type="Rhea" id="RHEA:33179"/>
        <dbReference type="ChEBI" id="CHEBI:15377"/>
        <dbReference type="ChEBI" id="CHEBI:15378"/>
        <dbReference type="ChEBI" id="CHEBI:17815"/>
        <dbReference type="ChEBI" id="CHEBI:58456"/>
        <dbReference type="ChEBI" id="CHEBI:203600"/>
        <dbReference type="EC" id="3.1.4.11"/>
    </reaction>
</comment>
<dbReference type="GO" id="GO:0048015">
    <property type="term" value="P:phosphatidylinositol-mediated signaling"/>
    <property type="evidence" value="ECO:0007669"/>
    <property type="project" value="TreeGrafter"/>
</dbReference>
<evidence type="ECO:0000256" key="1">
    <source>
        <dbReference type="ARBA" id="ARBA00001195"/>
    </source>
</evidence>
<dbReference type="InParanoid" id="A0A6I9RAF3"/>
<dbReference type="InterPro" id="IPR000008">
    <property type="entry name" value="C2_dom"/>
</dbReference>
<feature type="region of interest" description="Disordered" evidence="10">
    <location>
        <begin position="279"/>
        <end position="310"/>
    </location>
</feature>
<feature type="domain" description="PI-PLC Y-box" evidence="12">
    <location>
        <begin position="347"/>
        <end position="433"/>
    </location>
</feature>
<dbReference type="PRINTS" id="PR00390">
    <property type="entry name" value="PHPHLIPASEC"/>
</dbReference>
<dbReference type="SMART" id="SM00148">
    <property type="entry name" value="PLCXc"/>
    <property type="match status" value="1"/>
</dbReference>
<dbReference type="PANTHER" id="PTHR10336:SF204">
    <property type="entry name" value="PHOSPHOINOSITIDE PHOSPHOLIPASE C 4-RELATED"/>
    <property type="match status" value="1"/>
</dbReference>
<comment type="subcellular location">
    <subcellularLocation>
        <location evidence="2">Cell membrane</location>
        <topology evidence="2">Peripheral membrane protein</topology>
    </subcellularLocation>
</comment>
<dbReference type="KEGG" id="egu:105045827"/>
<dbReference type="OrthoDB" id="269822at2759"/>
<evidence type="ECO:0000256" key="9">
    <source>
        <dbReference type="RuleBase" id="RU361133"/>
    </source>
</evidence>
<keyword evidence="13" id="KW-1185">Reference proteome</keyword>
<dbReference type="SUPFAM" id="SSF49562">
    <property type="entry name" value="C2 domain (Calcium/lipid-binding domain, CaLB)"/>
    <property type="match status" value="1"/>
</dbReference>
<dbReference type="GO" id="GO:0051209">
    <property type="term" value="P:release of sequestered calcium ion into cytosol"/>
    <property type="evidence" value="ECO:0007669"/>
    <property type="project" value="TreeGrafter"/>
</dbReference>
<dbReference type="PROSITE" id="PS50008">
    <property type="entry name" value="PIPLC_Y_DOMAIN"/>
    <property type="match status" value="1"/>
</dbReference>
<sequence length="581" mass="66734">MGSCRYCLCFARKFRRSEAAPPPPDVKEAFEAYSDGGNHMGPEGLLCFLAEAQGEAGATIADAKLIVDRVRQFHCLHHFLGRPLLTLDDFCRHYLFSDELNPPIRTQVHQDMTAPLPHYYIYTGHNSYLTGNQLNSKCSDDPIIKALQRGVKVIELDLWPNSAKDNVKVFHGRTLTKPVKLIKCLRSIKEYAFCASDYPVVITLEDHLTPDLRAKVAKMISQTFGDMLYRPQTETLEVFPSPDALKRMIIISTKLPKENNSRKGKQTFDEETLAKQFTEQKPEFEYDDKNDHEQNDCDQEKDTDGDEFFHQNSAPQYSRLITIHAQKPNGRLRDSLKMDHDKVRRLSLSEQEFGKAAAFYRADVVRFTQKNLIRIYPKGTRINSSNYKPLPGWRYGAQMVAFNMQGYGRSLWLMHGLFRANGGCGYVKKPDFLLKASPNDQVFDPKASLPVKKTLKVKVYMGDGWRLDIKHLHFDAYSPDLYMRVGIAGVPADTKMKRTRTIHEDWTPVWNEEFDFPLTVPELALLRIEVHKYNMPKKDDFGGQTCLPVLELRPGIRAVPLYDRKGVKLKFVKLLVRFEFV</sequence>
<name>A0A6I9RAF3_ELAGV</name>
<feature type="domain" description="C2" evidence="11">
    <location>
        <begin position="434"/>
        <end position="563"/>
    </location>
</feature>
<dbReference type="CDD" id="cd00275">
    <property type="entry name" value="C2_PLC_like"/>
    <property type="match status" value="1"/>
</dbReference>
<dbReference type="InterPro" id="IPR017946">
    <property type="entry name" value="PLC-like_Pdiesterase_TIM-brl"/>
</dbReference>
<reference evidence="14" key="1">
    <citation type="submission" date="2025-08" db="UniProtKB">
        <authorList>
            <consortium name="RefSeq"/>
        </authorList>
    </citation>
    <scope>IDENTIFICATION</scope>
</reference>
<evidence type="ECO:0000256" key="7">
    <source>
        <dbReference type="ARBA" id="ARBA00023136"/>
    </source>
</evidence>
<evidence type="ECO:0000256" key="6">
    <source>
        <dbReference type="ARBA" id="ARBA00022963"/>
    </source>
</evidence>
<evidence type="ECO:0000256" key="4">
    <source>
        <dbReference type="ARBA" id="ARBA00022475"/>
    </source>
</evidence>
<gene>
    <name evidence="14" type="primary">LOC105045827</name>
</gene>
<dbReference type="InterPro" id="IPR035892">
    <property type="entry name" value="C2_domain_sf"/>
</dbReference>
<dbReference type="GO" id="GO:0004435">
    <property type="term" value="F:phosphatidylinositol-4,5-bisphosphate phospholipase C activity"/>
    <property type="evidence" value="ECO:0007669"/>
    <property type="project" value="UniProtKB-EC"/>
</dbReference>
<evidence type="ECO:0000256" key="10">
    <source>
        <dbReference type="SAM" id="MobiDB-lite"/>
    </source>
</evidence>
<keyword evidence="7" id="KW-0472">Membrane</keyword>
<dbReference type="Gene3D" id="2.60.40.150">
    <property type="entry name" value="C2 domain"/>
    <property type="match status" value="1"/>
</dbReference>
<evidence type="ECO:0000256" key="8">
    <source>
        <dbReference type="ARBA" id="ARBA00023224"/>
    </source>
</evidence>
<dbReference type="InterPro" id="IPR011992">
    <property type="entry name" value="EF-hand-dom_pair"/>
</dbReference>
<feature type="compositionally biased region" description="Basic and acidic residues" evidence="10">
    <location>
        <begin position="279"/>
        <end position="302"/>
    </location>
</feature>
<dbReference type="PROSITE" id="PS50007">
    <property type="entry name" value="PIPLC_X_DOMAIN"/>
    <property type="match status" value="1"/>
</dbReference>
<dbReference type="Proteomes" id="UP000504607">
    <property type="component" value="Chromosome 5"/>
</dbReference>
<dbReference type="GeneID" id="105045827"/>
<evidence type="ECO:0000259" key="12">
    <source>
        <dbReference type="PROSITE" id="PS50008"/>
    </source>
</evidence>
<keyword evidence="4" id="KW-1003">Cell membrane</keyword>
<evidence type="ECO:0000256" key="3">
    <source>
        <dbReference type="ARBA" id="ARBA00012368"/>
    </source>
</evidence>
<dbReference type="Pfam" id="PF00388">
    <property type="entry name" value="PI-PLC-X"/>
    <property type="match status" value="1"/>
</dbReference>
<evidence type="ECO:0000256" key="5">
    <source>
        <dbReference type="ARBA" id="ARBA00022801"/>
    </source>
</evidence>
<evidence type="ECO:0000313" key="13">
    <source>
        <dbReference type="Proteomes" id="UP000504607"/>
    </source>
</evidence>
<dbReference type="InterPro" id="IPR001711">
    <property type="entry name" value="PLipase_C_Pinositol-sp_Y"/>
</dbReference>
<keyword evidence="5 9" id="KW-0378">Hydrolase</keyword>
<dbReference type="Pfam" id="PF00387">
    <property type="entry name" value="PI-PLC-Y"/>
    <property type="match status" value="1"/>
</dbReference>
<dbReference type="EC" id="3.1.4.11" evidence="3 9"/>
<dbReference type="InterPro" id="IPR001192">
    <property type="entry name" value="PI-PLC_fam"/>
</dbReference>
<dbReference type="RefSeq" id="XP_010922548.1">
    <property type="nucleotide sequence ID" value="XM_010924246.3"/>
</dbReference>
<dbReference type="AlphaFoldDB" id="A0A6I9RAF3"/>
<accession>A0A6I9RAF3</accession>
<dbReference type="GO" id="GO:0006950">
    <property type="term" value="P:response to stress"/>
    <property type="evidence" value="ECO:0007669"/>
    <property type="project" value="UniProtKB-ARBA"/>
</dbReference>
<dbReference type="PANTHER" id="PTHR10336">
    <property type="entry name" value="PHOSPHOINOSITIDE-SPECIFIC PHOSPHOLIPASE C FAMILY PROTEIN"/>
    <property type="match status" value="1"/>
</dbReference>
<keyword evidence="8" id="KW-0807">Transducer</keyword>
<protein>
    <recommendedName>
        <fullName evidence="3 9">Phosphoinositide phospholipase C</fullName>
        <ecNumber evidence="3 9">3.1.4.11</ecNumber>
    </recommendedName>
</protein>
<dbReference type="GO" id="GO:0016042">
    <property type="term" value="P:lipid catabolic process"/>
    <property type="evidence" value="ECO:0007669"/>
    <property type="project" value="UniProtKB-KW"/>
</dbReference>
<dbReference type="Gene3D" id="3.20.20.190">
    <property type="entry name" value="Phosphatidylinositol (PI) phosphodiesterase"/>
    <property type="match status" value="1"/>
</dbReference>
<proteinExistence type="predicted"/>
<dbReference type="FunFam" id="2.60.40.150:FF:000060">
    <property type="entry name" value="Phosphoinositide phospholipase C"/>
    <property type="match status" value="1"/>
</dbReference>
<dbReference type="Pfam" id="PF00168">
    <property type="entry name" value="C2"/>
    <property type="match status" value="1"/>
</dbReference>
<keyword evidence="9" id="KW-0443">Lipid metabolism</keyword>
<evidence type="ECO:0000313" key="14">
    <source>
        <dbReference type="RefSeq" id="XP_010922548.1"/>
    </source>
</evidence>
<dbReference type="SUPFAM" id="SSF47473">
    <property type="entry name" value="EF-hand"/>
    <property type="match status" value="1"/>
</dbReference>
<dbReference type="PROSITE" id="PS50004">
    <property type="entry name" value="C2"/>
    <property type="match status" value="1"/>
</dbReference>
<keyword evidence="6 9" id="KW-0442">Lipid degradation</keyword>
<dbReference type="InterPro" id="IPR000909">
    <property type="entry name" value="PLipase_C_PInositol-sp_X_dom"/>
</dbReference>
<evidence type="ECO:0000259" key="11">
    <source>
        <dbReference type="PROSITE" id="PS50004"/>
    </source>
</evidence>
<dbReference type="Gene3D" id="1.10.238.10">
    <property type="entry name" value="EF-hand"/>
    <property type="match status" value="1"/>
</dbReference>
<dbReference type="SUPFAM" id="SSF51695">
    <property type="entry name" value="PLC-like phosphodiesterases"/>
    <property type="match status" value="1"/>
</dbReference>
<dbReference type="SMART" id="SM00149">
    <property type="entry name" value="PLCYc"/>
    <property type="match status" value="1"/>
</dbReference>
<evidence type="ECO:0000256" key="2">
    <source>
        <dbReference type="ARBA" id="ARBA00004202"/>
    </source>
</evidence>
<organism evidence="13 14">
    <name type="scientific">Elaeis guineensis var. tenera</name>
    <name type="common">Oil palm</name>
    <dbReference type="NCBI Taxonomy" id="51953"/>
    <lineage>
        <taxon>Eukaryota</taxon>
        <taxon>Viridiplantae</taxon>
        <taxon>Streptophyta</taxon>
        <taxon>Embryophyta</taxon>
        <taxon>Tracheophyta</taxon>
        <taxon>Spermatophyta</taxon>
        <taxon>Magnoliopsida</taxon>
        <taxon>Liliopsida</taxon>
        <taxon>Arecaceae</taxon>
        <taxon>Arecoideae</taxon>
        <taxon>Cocoseae</taxon>
        <taxon>Elaeidinae</taxon>
        <taxon>Elaeis</taxon>
    </lineage>
</organism>
<dbReference type="GO" id="GO:0005886">
    <property type="term" value="C:plasma membrane"/>
    <property type="evidence" value="ECO:0007669"/>
    <property type="project" value="UniProtKB-SubCell"/>
</dbReference>
<dbReference type="SMART" id="SM00239">
    <property type="entry name" value="C2"/>
    <property type="match status" value="1"/>
</dbReference>